<proteinExistence type="predicted"/>
<dbReference type="Proteomes" id="UP001242903">
    <property type="component" value="Unassembled WGS sequence"/>
</dbReference>
<gene>
    <name evidence="1" type="ORF">QUE93_07330</name>
</gene>
<protein>
    <submittedName>
        <fullName evidence="1">Uncharacterized protein</fullName>
    </submittedName>
</protein>
<dbReference type="EMBL" id="JAUCAQ010000014">
    <property type="protein sequence ID" value="MDM7646825.1"/>
    <property type="molecule type" value="Genomic_DNA"/>
</dbReference>
<name>A0ABT7RZU2_9LACO</name>
<sequence>MFTITDYYNLLDFKGDILDAIQSYGMPFSELINGLYNNFIDNTSKAEQQTAHNFFNASEKSKAHIMGLIDMWAYDSISHGI</sequence>
<evidence type="ECO:0000313" key="1">
    <source>
        <dbReference type="EMBL" id="MDM7646825.1"/>
    </source>
</evidence>
<comment type="caution">
    <text evidence="1">The sequence shown here is derived from an EMBL/GenBank/DDBJ whole genome shotgun (WGS) entry which is preliminary data.</text>
</comment>
<keyword evidence="2" id="KW-1185">Reference proteome</keyword>
<dbReference type="RefSeq" id="WP_289456683.1">
    <property type="nucleotide sequence ID" value="NZ_JAUCAQ010000014.1"/>
</dbReference>
<evidence type="ECO:0000313" key="2">
    <source>
        <dbReference type="Proteomes" id="UP001242903"/>
    </source>
</evidence>
<reference evidence="1 2" key="1">
    <citation type="submission" date="2023-06" db="EMBL/GenBank/DDBJ databases">
        <title>Draft Genome Sequences of lactic acid bacteria strains isolated from fermented milk products.</title>
        <authorList>
            <person name="Elcheninov A.G."/>
            <person name="Klyukina A."/>
            <person name="Zayulina K.S."/>
            <person name="Gavirova L.A."/>
            <person name="Shcherbakova P.A."/>
            <person name="Shestakov A.I."/>
            <person name="Kublanov I.V."/>
            <person name="Kochetkova T.V."/>
        </authorList>
    </citation>
    <scope>NUCLEOTIDE SEQUENCE [LARGE SCALE GENOMIC DNA]</scope>
    <source>
        <strain evidence="1 2">TOM.81</strain>
    </source>
</reference>
<organism evidence="1 2">
    <name type="scientific">Leuconostoc falkenbergense</name>
    <dbReference type="NCBI Taxonomy" id="2766470"/>
    <lineage>
        <taxon>Bacteria</taxon>
        <taxon>Bacillati</taxon>
        <taxon>Bacillota</taxon>
        <taxon>Bacilli</taxon>
        <taxon>Lactobacillales</taxon>
        <taxon>Lactobacillaceae</taxon>
        <taxon>Leuconostoc</taxon>
    </lineage>
</organism>
<accession>A0ABT7RZU2</accession>